<reference evidence="2" key="2">
    <citation type="submission" date="2020-05" db="UniProtKB">
        <authorList>
            <consortium name="EnsemblMetazoa"/>
        </authorList>
    </citation>
    <scope>IDENTIFICATION</scope>
    <source>
        <strain evidence="2">IAEA</strain>
    </source>
</reference>
<keyword evidence="1" id="KW-0472">Membrane</keyword>
<keyword evidence="1" id="KW-0812">Transmembrane</keyword>
<keyword evidence="1" id="KW-1133">Transmembrane helix</keyword>
<reference evidence="3" key="1">
    <citation type="submission" date="2014-03" db="EMBL/GenBank/DDBJ databases">
        <authorList>
            <person name="Aksoy S."/>
            <person name="Warren W."/>
            <person name="Wilson R.K."/>
        </authorList>
    </citation>
    <scope>NUCLEOTIDE SEQUENCE [LARGE SCALE GENOMIC DNA]</scope>
    <source>
        <strain evidence="3">IAEA</strain>
    </source>
</reference>
<organism evidence="2 3">
    <name type="scientific">Glossina brevipalpis</name>
    <dbReference type="NCBI Taxonomy" id="37001"/>
    <lineage>
        <taxon>Eukaryota</taxon>
        <taxon>Metazoa</taxon>
        <taxon>Ecdysozoa</taxon>
        <taxon>Arthropoda</taxon>
        <taxon>Hexapoda</taxon>
        <taxon>Insecta</taxon>
        <taxon>Pterygota</taxon>
        <taxon>Neoptera</taxon>
        <taxon>Endopterygota</taxon>
        <taxon>Diptera</taxon>
        <taxon>Brachycera</taxon>
        <taxon>Muscomorpha</taxon>
        <taxon>Hippoboscoidea</taxon>
        <taxon>Glossinidae</taxon>
        <taxon>Glossina</taxon>
    </lineage>
</organism>
<dbReference type="EnsemblMetazoa" id="GBRI031617-RA">
    <property type="protein sequence ID" value="GBRI031617-PA"/>
    <property type="gene ID" value="GBRI031617"/>
</dbReference>
<sequence>MLCIENRFINVLLSLSLSHHSYCYRVGSLQNGVMFHHLTGRLPRWLQHTLLGSLLSILVYSFISFSPLAYGMNGPLANEPKSIMHGLKWLSSWEF</sequence>
<feature type="transmembrane region" description="Helical" evidence="1">
    <location>
        <begin position="50"/>
        <end position="70"/>
    </location>
</feature>
<name>A0A1A9WTR8_9MUSC</name>
<keyword evidence="3" id="KW-1185">Reference proteome</keyword>
<dbReference type="AlphaFoldDB" id="A0A1A9WTR8"/>
<evidence type="ECO:0000256" key="1">
    <source>
        <dbReference type="SAM" id="Phobius"/>
    </source>
</evidence>
<dbReference type="Proteomes" id="UP000091820">
    <property type="component" value="Unassembled WGS sequence"/>
</dbReference>
<evidence type="ECO:0000313" key="2">
    <source>
        <dbReference type="EnsemblMetazoa" id="GBRI031617-PA"/>
    </source>
</evidence>
<protein>
    <submittedName>
        <fullName evidence="2">Uncharacterized protein</fullName>
    </submittedName>
</protein>
<evidence type="ECO:0000313" key="3">
    <source>
        <dbReference type="Proteomes" id="UP000091820"/>
    </source>
</evidence>
<dbReference type="STRING" id="37001.A0A1A9WTR8"/>
<accession>A0A1A9WTR8</accession>
<dbReference type="VEuPathDB" id="VectorBase:GBRI031617"/>
<proteinExistence type="predicted"/>